<proteinExistence type="predicted"/>
<organism evidence="1 2">
    <name type="scientific">Zopfia rhizophila CBS 207.26</name>
    <dbReference type="NCBI Taxonomy" id="1314779"/>
    <lineage>
        <taxon>Eukaryota</taxon>
        <taxon>Fungi</taxon>
        <taxon>Dikarya</taxon>
        <taxon>Ascomycota</taxon>
        <taxon>Pezizomycotina</taxon>
        <taxon>Dothideomycetes</taxon>
        <taxon>Dothideomycetes incertae sedis</taxon>
        <taxon>Zopfiaceae</taxon>
        <taxon>Zopfia</taxon>
    </lineage>
</organism>
<keyword evidence="2" id="KW-1185">Reference proteome</keyword>
<evidence type="ECO:0000313" key="1">
    <source>
        <dbReference type="EMBL" id="KAF2185934.1"/>
    </source>
</evidence>
<protein>
    <submittedName>
        <fullName evidence="1">HET-domain-containing protein</fullName>
    </submittedName>
</protein>
<dbReference type="OrthoDB" id="20872at2759"/>
<accession>A0A6A6E2B8</accession>
<dbReference type="AlphaFoldDB" id="A0A6A6E2B8"/>
<dbReference type="EMBL" id="ML994632">
    <property type="protein sequence ID" value="KAF2185934.1"/>
    <property type="molecule type" value="Genomic_DNA"/>
</dbReference>
<gene>
    <name evidence="1" type="ORF">K469DRAFT_502083</name>
</gene>
<name>A0A6A6E2B8_9PEZI</name>
<dbReference type="PANTHER" id="PTHR10622">
    <property type="entry name" value="HET DOMAIN-CONTAINING PROTEIN"/>
    <property type="match status" value="1"/>
</dbReference>
<feature type="non-terminal residue" evidence="1">
    <location>
        <position position="1"/>
    </location>
</feature>
<sequence length="168" mass="19196">DPVCIDKSSSAELSEAINSMFRWYHDAAKCYVYLSDVSIGGSVGNDLSSQRTWKPAFQHSRWFTRGWTLQELLAPTSVEFFSVEGERLGDKNSMVQEIHEITGISAQALQGTLLSRFRIDERMSWTARRETKREEDAAYSLLGIFDIHMPLLYGEGRKKALTRLQKEI</sequence>
<evidence type="ECO:0000313" key="2">
    <source>
        <dbReference type="Proteomes" id="UP000800200"/>
    </source>
</evidence>
<reference evidence="1" key="1">
    <citation type="journal article" date="2020" name="Stud. Mycol.">
        <title>101 Dothideomycetes genomes: a test case for predicting lifestyles and emergence of pathogens.</title>
        <authorList>
            <person name="Haridas S."/>
            <person name="Albert R."/>
            <person name="Binder M."/>
            <person name="Bloem J."/>
            <person name="Labutti K."/>
            <person name="Salamov A."/>
            <person name="Andreopoulos B."/>
            <person name="Baker S."/>
            <person name="Barry K."/>
            <person name="Bills G."/>
            <person name="Bluhm B."/>
            <person name="Cannon C."/>
            <person name="Castanera R."/>
            <person name="Culley D."/>
            <person name="Daum C."/>
            <person name="Ezra D."/>
            <person name="Gonzalez J."/>
            <person name="Henrissat B."/>
            <person name="Kuo A."/>
            <person name="Liang C."/>
            <person name="Lipzen A."/>
            <person name="Lutzoni F."/>
            <person name="Magnuson J."/>
            <person name="Mondo S."/>
            <person name="Nolan M."/>
            <person name="Ohm R."/>
            <person name="Pangilinan J."/>
            <person name="Park H.-J."/>
            <person name="Ramirez L."/>
            <person name="Alfaro M."/>
            <person name="Sun H."/>
            <person name="Tritt A."/>
            <person name="Yoshinaga Y."/>
            <person name="Zwiers L.-H."/>
            <person name="Turgeon B."/>
            <person name="Goodwin S."/>
            <person name="Spatafora J."/>
            <person name="Crous P."/>
            <person name="Grigoriev I."/>
        </authorList>
    </citation>
    <scope>NUCLEOTIDE SEQUENCE</scope>
    <source>
        <strain evidence="1">CBS 207.26</strain>
    </source>
</reference>
<dbReference type="PANTHER" id="PTHR10622:SF10">
    <property type="entry name" value="HET DOMAIN-CONTAINING PROTEIN"/>
    <property type="match status" value="1"/>
</dbReference>
<feature type="non-terminal residue" evidence="1">
    <location>
        <position position="168"/>
    </location>
</feature>
<dbReference type="Proteomes" id="UP000800200">
    <property type="component" value="Unassembled WGS sequence"/>
</dbReference>